<name>A0A6C0C0F9_9ZZZZ</name>
<proteinExistence type="predicted"/>
<evidence type="ECO:0000313" key="2">
    <source>
        <dbReference type="EMBL" id="QHS97254.1"/>
    </source>
</evidence>
<dbReference type="AlphaFoldDB" id="A0A6C0C0F9"/>
<dbReference type="EMBL" id="MN739292">
    <property type="protein sequence ID" value="QHS97254.1"/>
    <property type="molecule type" value="Genomic_DNA"/>
</dbReference>
<sequence length="78" mass="9366">MSLAMSYTKKSQNLKEPPSPVGRIKFMNDYKNDPIYSRILENKLTIEKSLLYQKRQKMKTEIKEEIKREINKEKEKCI</sequence>
<protein>
    <submittedName>
        <fullName evidence="2">Uncharacterized protein</fullName>
    </submittedName>
</protein>
<organism evidence="2">
    <name type="scientific">viral metagenome</name>
    <dbReference type="NCBI Taxonomy" id="1070528"/>
    <lineage>
        <taxon>unclassified sequences</taxon>
        <taxon>metagenomes</taxon>
        <taxon>organismal metagenomes</taxon>
    </lineage>
</organism>
<accession>A0A6C0C0F9</accession>
<feature type="region of interest" description="Disordered" evidence="1">
    <location>
        <begin position="1"/>
        <end position="21"/>
    </location>
</feature>
<evidence type="ECO:0000256" key="1">
    <source>
        <dbReference type="SAM" id="MobiDB-lite"/>
    </source>
</evidence>
<reference evidence="2" key="1">
    <citation type="journal article" date="2020" name="Nature">
        <title>Giant virus diversity and host interactions through global metagenomics.</title>
        <authorList>
            <person name="Schulz F."/>
            <person name="Roux S."/>
            <person name="Paez-Espino D."/>
            <person name="Jungbluth S."/>
            <person name="Walsh D.A."/>
            <person name="Denef V.J."/>
            <person name="McMahon K.D."/>
            <person name="Konstantinidis K.T."/>
            <person name="Eloe-Fadrosh E.A."/>
            <person name="Kyrpides N.C."/>
            <person name="Woyke T."/>
        </authorList>
    </citation>
    <scope>NUCLEOTIDE SEQUENCE</scope>
    <source>
        <strain evidence="2">GVMAG-M-3300020169-51</strain>
    </source>
</reference>